<dbReference type="EMBL" id="VLPK01000001">
    <property type="protein sequence ID" value="TSJ43413.1"/>
    <property type="molecule type" value="Genomic_DNA"/>
</dbReference>
<evidence type="ECO:0000313" key="2">
    <source>
        <dbReference type="Proteomes" id="UP000318733"/>
    </source>
</evidence>
<gene>
    <name evidence="1" type="ORF">FO440_04255</name>
</gene>
<sequence>MKPQHHLFLLMAFAICVQSCKKSSKNSGPSTAKVKYLTQAITITTSSNGPTYNSITTYTYNDKKRLSTTKQAVQGSNGQINISTYTYNGDQLYSIHVTYNGIVSSDKVFAYNNDGTLKTVILTTYRNGSVFNTVEYGYVYKDGKVSERHHEMNYELFTYDSNNNLIKSDGHGQFSIVVTYTYDNKKSLFTGLTTKMELGGIDIDPAGDRYNTNNVVQQSITVDSGTTNTSSFVNLVYDSDGYPTGGTTGDATNGSKISYTYSTLD</sequence>
<keyword evidence="2" id="KW-1185">Reference proteome</keyword>
<organism evidence="1 2">
    <name type="scientific">Mucilaginibacter corticis</name>
    <dbReference type="NCBI Taxonomy" id="2597670"/>
    <lineage>
        <taxon>Bacteria</taxon>
        <taxon>Pseudomonadati</taxon>
        <taxon>Bacteroidota</taxon>
        <taxon>Sphingobacteriia</taxon>
        <taxon>Sphingobacteriales</taxon>
        <taxon>Sphingobacteriaceae</taxon>
        <taxon>Mucilaginibacter</taxon>
    </lineage>
</organism>
<dbReference type="AlphaFoldDB" id="A0A556MU46"/>
<comment type="caution">
    <text evidence="1">The sequence shown here is derived from an EMBL/GenBank/DDBJ whole genome shotgun (WGS) entry which is preliminary data.</text>
</comment>
<dbReference type="OrthoDB" id="701654at2"/>
<dbReference type="Proteomes" id="UP000318733">
    <property type="component" value="Unassembled WGS sequence"/>
</dbReference>
<protein>
    <submittedName>
        <fullName evidence="1">Uncharacterized protein</fullName>
    </submittedName>
</protein>
<reference evidence="1 2" key="1">
    <citation type="submission" date="2019-07" db="EMBL/GenBank/DDBJ databases">
        <authorList>
            <person name="Huq M.A."/>
        </authorList>
    </citation>
    <scope>NUCLEOTIDE SEQUENCE [LARGE SCALE GENOMIC DNA]</scope>
    <source>
        <strain evidence="1 2">MAH-19</strain>
    </source>
</reference>
<accession>A0A556MU46</accession>
<dbReference type="RefSeq" id="WP_144246978.1">
    <property type="nucleotide sequence ID" value="NZ_VLPK01000001.1"/>
</dbReference>
<evidence type="ECO:0000313" key="1">
    <source>
        <dbReference type="EMBL" id="TSJ43413.1"/>
    </source>
</evidence>
<proteinExistence type="predicted"/>
<name>A0A556MU46_9SPHI</name>